<organism evidence="1 2">
    <name type="scientific">Blattamonas nauphoetae</name>
    <dbReference type="NCBI Taxonomy" id="2049346"/>
    <lineage>
        <taxon>Eukaryota</taxon>
        <taxon>Metamonada</taxon>
        <taxon>Preaxostyla</taxon>
        <taxon>Oxymonadida</taxon>
        <taxon>Blattamonas</taxon>
    </lineage>
</organism>
<name>A0ABQ9YIE4_9EUKA</name>
<dbReference type="SUPFAM" id="SSF48371">
    <property type="entry name" value="ARM repeat"/>
    <property type="match status" value="1"/>
</dbReference>
<proteinExistence type="predicted"/>
<keyword evidence="2" id="KW-1185">Reference proteome</keyword>
<protein>
    <submittedName>
        <fullName evidence="1">Uncharacterized protein</fullName>
    </submittedName>
</protein>
<dbReference type="Proteomes" id="UP001281761">
    <property type="component" value="Unassembled WGS sequence"/>
</dbReference>
<comment type="caution">
    <text evidence="1">The sequence shown here is derived from an EMBL/GenBank/DDBJ whole genome shotgun (WGS) entry which is preliminary data.</text>
</comment>
<evidence type="ECO:0000313" key="1">
    <source>
        <dbReference type="EMBL" id="KAK2963426.1"/>
    </source>
</evidence>
<evidence type="ECO:0000313" key="2">
    <source>
        <dbReference type="Proteomes" id="UP001281761"/>
    </source>
</evidence>
<dbReference type="InterPro" id="IPR016024">
    <property type="entry name" value="ARM-type_fold"/>
</dbReference>
<accession>A0ABQ9YIE4</accession>
<sequence>MDCSAFLNWDECRLESDQEISVVFRSLVATLKFQAALDASLEEKAVKFLEFVKPKGRHTADAFLSTLPSSSDESVPDFVQCIVVLVSTPSQAITAAAMDLLSTLIDWFSPQVRLALVKADLIPELITTLNPQYLSFTEAVVIHTNLIYTITNSLWLTTPDCLTRLKIEDANEQQAVHETVFQQVLTPSEKYIWHLCVNRFSIIEREQSRSFLVLLALIFQICPYYQRTMDIILHMPVFLTVPSCLTFFEAESQIWLFLNRMVDVQLEWNKTMGEGRQIWKDVHLMLRMEGIEDVIVAKLQNDKNTWFGGSIIEQSIRWNNLLDSNILRRR</sequence>
<dbReference type="EMBL" id="JARBJD010000006">
    <property type="protein sequence ID" value="KAK2963426.1"/>
    <property type="molecule type" value="Genomic_DNA"/>
</dbReference>
<reference evidence="1 2" key="1">
    <citation type="journal article" date="2022" name="bioRxiv">
        <title>Genomics of Preaxostyla Flagellates Illuminates Evolutionary Transitions and the Path Towards Mitochondrial Loss.</title>
        <authorList>
            <person name="Novak L.V.F."/>
            <person name="Treitli S.C."/>
            <person name="Pyrih J."/>
            <person name="Halakuc P."/>
            <person name="Pipaliya S.V."/>
            <person name="Vacek V."/>
            <person name="Brzon O."/>
            <person name="Soukal P."/>
            <person name="Eme L."/>
            <person name="Dacks J.B."/>
            <person name="Karnkowska A."/>
            <person name="Elias M."/>
            <person name="Hampl V."/>
        </authorList>
    </citation>
    <scope>NUCLEOTIDE SEQUENCE [LARGE SCALE GENOMIC DNA]</scope>
    <source>
        <strain evidence="1">NAU3</strain>
        <tissue evidence="1">Gut</tissue>
    </source>
</reference>
<gene>
    <name evidence="1" type="ORF">BLNAU_1468</name>
</gene>